<dbReference type="EMBL" id="CAJNOC010008691">
    <property type="protein sequence ID" value="CAF1119351.1"/>
    <property type="molecule type" value="Genomic_DNA"/>
</dbReference>
<sequence length="55" mass="6573">MTTTEPINHAILKKNFVILNFLFLFLYDNNMHNHTMCDHQCSPNRQMYSDHTLCD</sequence>
<dbReference type="Proteomes" id="UP000663879">
    <property type="component" value="Unassembled WGS sequence"/>
</dbReference>
<evidence type="ECO:0000313" key="1">
    <source>
        <dbReference type="EMBL" id="CAF1119351.1"/>
    </source>
</evidence>
<evidence type="ECO:0000313" key="2">
    <source>
        <dbReference type="Proteomes" id="UP000663879"/>
    </source>
</evidence>
<accession>A0A814QFN1</accession>
<protein>
    <submittedName>
        <fullName evidence="1">Uncharacterized protein</fullName>
    </submittedName>
</protein>
<gene>
    <name evidence="1" type="ORF">OXX778_LOCUS21977</name>
</gene>
<comment type="caution">
    <text evidence="1">The sequence shown here is derived from an EMBL/GenBank/DDBJ whole genome shotgun (WGS) entry which is preliminary data.</text>
</comment>
<keyword evidence="2" id="KW-1185">Reference proteome</keyword>
<organism evidence="1 2">
    <name type="scientific">Brachionus calyciflorus</name>
    <dbReference type="NCBI Taxonomy" id="104777"/>
    <lineage>
        <taxon>Eukaryota</taxon>
        <taxon>Metazoa</taxon>
        <taxon>Spiralia</taxon>
        <taxon>Gnathifera</taxon>
        <taxon>Rotifera</taxon>
        <taxon>Eurotatoria</taxon>
        <taxon>Monogononta</taxon>
        <taxon>Pseudotrocha</taxon>
        <taxon>Ploima</taxon>
        <taxon>Brachionidae</taxon>
        <taxon>Brachionus</taxon>
    </lineage>
</organism>
<reference evidence="1" key="1">
    <citation type="submission" date="2021-02" db="EMBL/GenBank/DDBJ databases">
        <authorList>
            <person name="Nowell W R."/>
        </authorList>
    </citation>
    <scope>NUCLEOTIDE SEQUENCE</scope>
    <source>
        <strain evidence="1">Ploen Becks lab</strain>
    </source>
</reference>
<proteinExistence type="predicted"/>
<name>A0A814QFN1_9BILA</name>
<dbReference type="AlphaFoldDB" id="A0A814QFN1"/>
<feature type="non-terminal residue" evidence="1">
    <location>
        <position position="1"/>
    </location>
</feature>